<dbReference type="Gene3D" id="3.10.400.10">
    <property type="entry name" value="Sulfate adenylyltransferase"/>
    <property type="match status" value="1"/>
</dbReference>
<dbReference type="InterPro" id="IPR009326">
    <property type="entry name" value="DUF984"/>
</dbReference>
<dbReference type="InterPro" id="IPR007374">
    <property type="entry name" value="ASCH_domain"/>
</dbReference>
<dbReference type="AlphaFoldDB" id="A0A401UXY9"/>
<organism evidence="2 3">
    <name type="scientific">Cellulomonas algicola</name>
    <dbReference type="NCBI Taxonomy" id="2071633"/>
    <lineage>
        <taxon>Bacteria</taxon>
        <taxon>Bacillati</taxon>
        <taxon>Actinomycetota</taxon>
        <taxon>Actinomycetes</taxon>
        <taxon>Micrococcales</taxon>
        <taxon>Cellulomonadaceae</taxon>
        <taxon>Cellulomonas</taxon>
    </lineage>
</organism>
<gene>
    <name evidence="2" type="ORF">CTKZ_10460</name>
</gene>
<name>A0A401UXY9_9CELL</name>
<dbReference type="Pfam" id="PF04266">
    <property type="entry name" value="ASCH"/>
    <property type="match status" value="1"/>
</dbReference>
<dbReference type="CDD" id="cd06553">
    <property type="entry name" value="ASCH_Ef3133_like"/>
    <property type="match status" value="1"/>
</dbReference>
<dbReference type="RefSeq" id="WP_124342020.1">
    <property type="nucleotide sequence ID" value="NZ_BHYL01000070.1"/>
</dbReference>
<dbReference type="OrthoDB" id="9807542at2"/>
<dbReference type="InterPro" id="IPR015947">
    <property type="entry name" value="PUA-like_sf"/>
</dbReference>
<dbReference type="SMART" id="SM01022">
    <property type="entry name" value="ASCH"/>
    <property type="match status" value="1"/>
</dbReference>
<proteinExistence type="predicted"/>
<dbReference type="EMBL" id="BHYL01000070">
    <property type="protein sequence ID" value="GCD19484.1"/>
    <property type="molecule type" value="Genomic_DNA"/>
</dbReference>
<feature type="domain" description="ASCH" evidence="1">
    <location>
        <begin position="49"/>
        <end position="170"/>
    </location>
</feature>
<evidence type="ECO:0000313" key="2">
    <source>
        <dbReference type="EMBL" id="GCD19484.1"/>
    </source>
</evidence>
<keyword evidence="3" id="KW-1185">Reference proteome</keyword>
<protein>
    <recommendedName>
        <fullName evidence="1">ASCH domain-containing protein</fullName>
    </recommendedName>
</protein>
<comment type="caution">
    <text evidence="2">The sequence shown here is derived from an EMBL/GenBank/DDBJ whole genome shotgun (WGS) entry which is preliminary data.</text>
</comment>
<evidence type="ECO:0000313" key="3">
    <source>
        <dbReference type="Proteomes" id="UP000288246"/>
    </source>
</evidence>
<accession>A0A401UXY9</accession>
<dbReference type="PANTHER" id="PTHR39203:SF1">
    <property type="entry name" value="CYTOPLASMIC PROTEIN"/>
    <property type="match status" value="1"/>
</dbReference>
<evidence type="ECO:0000259" key="1">
    <source>
        <dbReference type="SMART" id="SM01022"/>
    </source>
</evidence>
<dbReference type="Proteomes" id="UP000288246">
    <property type="component" value="Unassembled WGS sequence"/>
</dbReference>
<sequence>MTDQSTIGAHGEDQRITAFWQAARGHLGLGKLDAVMGEQPKDVVPPPSWSFGDNPALADQLLALVLDGRKTGTSTALAELEDEGLGLPVVGDLSIVLDGTGEPRALLRTTEVEVVPFDQVGDDHAHAEGEDDLSLASWRTEHEKYWRRVLGDDRFSPDLAVVTERFELVYPTSGPTPAVD</sequence>
<dbReference type="SUPFAM" id="SSF88697">
    <property type="entry name" value="PUA domain-like"/>
    <property type="match status" value="1"/>
</dbReference>
<reference evidence="2 3" key="1">
    <citation type="submission" date="2018-11" db="EMBL/GenBank/DDBJ databases">
        <title>Draft genome sequence of Cellulomonas takizawaensis strain TKZ-21.</title>
        <authorList>
            <person name="Yamamura H."/>
            <person name="Hayashi T."/>
            <person name="Hamada M."/>
            <person name="Serisawa Y."/>
            <person name="Matsuyama K."/>
            <person name="Nakagawa Y."/>
            <person name="Otoguro M."/>
            <person name="Yanagida F."/>
            <person name="Hayakawa M."/>
        </authorList>
    </citation>
    <scope>NUCLEOTIDE SEQUENCE [LARGE SCALE GENOMIC DNA]</scope>
    <source>
        <strain evidence="2 3">TKZ-21</strain>
    </source>
</reference>
<dbReference type="PANTHER" id="PTHR39203">
    <property type="entry name" value="CYTOPLASMIC PROTEIN-RELATED"/>
    <property type="match status" value="1"/>
</dbReference>